<reference evidence="1" key="1">
    <citation type="submission" date="2022-02" db="EMBL/GenBank/DDBJ databases">
        <title>Plant Genome Project.</title>
        <authorList>
            <person name="Zhang R.-G."/>
        </authorList>
    </citation>
    <scope>NUCLEOTIDE SEQUENCE</scope>
    <source>
        <strain evidence="1">AT1</strain>
    </source>
</reference>
<evidence type="ECO:0000313" key="2">
    <source>
        <dbReference type="Proteomes" id="UP001062846"/>
    </source>
</evidence>
<dbReference type="EMBL" id="CM046388">
    <property type="protein sequence ID" value="KAI8573507.1"/>
    <property type="molecule type" value="Genomic_DNA"/>
</dbReference>
<sequence length="243" mass="26697">MNSEDDHSSASSPSSSSCDEITRNPSIPPSPTSVPVSHKKKAGRKKFRETRHPVYRGVRLKNSNKWVCEVREPNKKSRIWLGTFPSPEAAARAHDVAAMALRGEMAKLNFPDSAELLPRAKSSSPTDIQVAVLEATRTFRSMRLLSSSSSSSSSFSFSPREFNVADQQSARVDDQSPSHVESHGKSGLDSSNAVFVDEEALFNMPGLLDSMAEGLLLTPPAMKRGFNWDDMGFDHVDVTLWTD</sequence>
<proteinExistence type="predicted"/>
<gene>
    <name evidence="1" type="ORF">RHMOL_Rhmol01G0283000</name>
</gene>
<protein>
    <submittedName>
        <fullName evidence="1">Uncharacterized protein</fullName>
    </submittedName>
</protein>
<evidence type="ECO:0000313" key="1">
    <source>
        <dbReference type="EMBL" id="KAI8573507.1"/>
    </source>
</evidence>
<name>A0ACC0Q9K3_RHOML</name>
<comment type="caution">
    <text evidence="1">The sequence shown here is derived from an EMBL/GenBank/DDBJ whole genome shotgun (WGS) entry which is preliminary data.</text>
</comment>
<accession>A0ACC0Q9K3</accession>
<organism evidence="1 2">
    <name type="scientific">Rhododendron molle</name>
    <name type="common">Chinese azalea</name>
    <name type="synonym">Azalea mollis</name>
    <dbReference type="NCBI Taxonomy" id="49168"/>
    <lineage>
        <taxon>Eukaryota</taxon>
        <taxon>Viridiplantae</taxon>
        <taxon>Streptophyta</taxon>
        <taxon>Embryophyta</taxon>
        <taxon>Tracheophyta</taxon>
        <taxon>Spermatophyta</taxon>
        <taxon>Magnoliopsida</taxon>
        <taxon>eudicotyledons</taxon>
        <taxon>Gunneridae</taxon>
        <taxon>Pentapetalae</taxon>
        <taxon>asterids</taxon>
        <taxon>Ericales</taxon>
        <taxon>Ericaceae</taxon>
        <taxon>Ericoideae</taxon>
        <taxon>Rhodoreae</taxon>
        <taxon>Rhododendron</taxon>
    </lineage>
</organism>
<dbReference type="Proteomes" id="UP001062846">
    <property type="component" value="Chromosome 1"/>
</dbReference>
<keyword evidence="2" id="KW-1185">Reference proteome</keyword>